<reference evidence="2 3" key="1">
    <citation type="submission" date="2019-07" db="EMBL/GenBank/DDBJ databases">
        <title>Whole genome shotgun sequence of Lactobacillus aviarius subsp. aviarius NBRC 102162.</title>
        <authorList>
            <person name="Hosoyama A."/>
            <person name="Uohara A."/>
            <person name="Ohji S."/>
            <person name="Ichikawa N."/>
        </authorList>
    </citation>
    <scope>NUCLEOTIDE SEQUENCE [LARGE SCALE GENOMIC DNA]</scope>
    <source>
        <strain evidence="2 3">NBRC 102162</strain>
    </source>
</reference>
<comment type="caution">
    <text evidence="2">The sequence shown here is derived from an EMBL/GenBank/DDBJ whole genome shotgun (WGS) entry which is preliminary data.</text>
</comment>
<feature type="compositionally biased region" description="Basic and acidic residues" evidence="1">
    <location>
        <begin position="1"/>
        <end position="27"/>
    </location>
</feature>
<protein>
    <submittedName>
        <fullName evidence="2">Uncharacterized protein</fullName>
    </submittedName>
</protein>
<organism evidence="2 3">
    <name type="scientific">Ligilactobacillus aviarius</name>
    <dbReference type="NCBI Taxonomy" id="1606"/>
    <lineage>
        <taxon>Bacteria</taxon>
        <taxon>Bacillati</taxon>
        <taxon>Bacillota</taxon>
        <taxon>Bacilli</taxon>
        <taxon>Lactobacillales</taxon>
        <taxon>Lactobacillaceae</taxon>
        <taxon>Ligilactobacillus</taxon>
    </lineage>
</organism>
<evidence type="ECO:0000313" key="3">
    <source>
        <dbReference type="Proteomes" id="UP000321722"/>
    </source>
</evidence>
<sequence length="45" mass="4987">MAKTLSKEERKELARKAMEARAKEPAKKQGAGFAQLDADAKKLQN</sequence>
<proteinExistence type="predicted"/>
<dbReference type="GeneID" id="44120160"/>
<feature type="region of interest" description="Disordered" evidence="1">
    <location>
        <begin position="1"/>
        <end position="45"/>
    </location>
</feature>
<dbReference type="RefSeq" id="WP_164477236.1">
    <property type="nucleotide sequence ID" value="NZ_BAAACL010000018.1"/>
</dbReference>
<name>A0A510WSH8_9LACO</name>
<dbReference type="AlphaFoldDB" id="A0A510WSH8"/>
<evidence type="ECO:0000313" key="2">
    <source>
        <dbReference type="EMBL" id="GEK42178.1"/>
    </source>
</evidence>
<evidence type="ECO:0000256" key="1">
    <source>
        <dbReference type="SAM" id="MobiDB-lite"/>
    </source>
</evidence>
<keyword evidence="3" id="KW-1185">Reference proteome</keyword>
<dbReference type="EMBL" id="BJUI01000014">
    <property type="protein sequence ID" value="GEK42178.1"/>
    <property type="molecule type" value="Genomic_DNA"/>
</dbReference>
<dbReference type="Proteomes" id="UP000321722">
    <property type="component" value="Unassembled WGS sequence"/>
</dbReference>
<accession>A0A510WSH8</accession>
<gene>
    <name evidence="2" type="ORF">LAV01_10100</name>
</gene>